<evidence type="ECO:0000256" key="1">
    <source>
        <dbReference type="SAM" id="Phobius"/>
    </source>
</evidence>
<sequence>MTTPTRILAIADSDSYIKWGAALLDRAPAEWEKTLVVVASPVLPSADQLSAALAGSASDGARPAILDLSALAVRIGRLQPAVVLVSVRGPLVKVVVRAVVGAATRRPVIVTGLPGISVPASRMAIAHRAQADLFVLHSRRETREFAELAEHMGIDQRFALATLPFLPRRTPGRRADGDVIFAAQAKVPWDKADRLALLSWLAESARRHPYRRVIVKVRAARGEAQTHAETHDYPSLMAQLKPPAPGNLVVAGGAMSDHLAGAAGLVTVSSTAAIEAVALEVPVLVIADFGVNAALINTVFEGSGLLGNCADLVDGRFKRADPAWLDDNYFHGTGEDDWVHRTFELLVLREAGQLPLKTLTRGTAGGVVRRAWDRKRALGRFDRSLAGAIALVIGTPVRILLLAVRKVSRERKRAVRP</sequence>
<feature type="transmembrane region" description="Helical" evidence="1">
    <location>
        <begin position="385"/>
        <end position="404"/>
    </location>
</feature>
<keyword evidence="1" id="KW-0472">Membrane</keyword>
<dbReference type="InterPro" id="IPR046561">
    <property type="entry name" value="DUF6716"/>
</dbReference>
<name>A0A5C8UUN3_9MICO</name>
<proteinExistence type="predicted"/>
<keyword evidence="1" id="KW-0812">Transmembrane</keyword>
<evidence type="ECO:0000313" key="2">
    <source>
        <dbReference type="EMBL" id="TXN31298.1"/>
    </source>
</evidence>
<evidence type="ECO:0000313" key="3">
    <source>
        <dbReference type="Proteomes" id="UP000321379"/>
    </source>
</evidence>
<dbReference type="Proteomes" id="UP000321379">
    <property type="component" value="Unassembled WGS sequence"/>
</dbReference>
<accession>A0A5C8UUN3</accession>
<reference evidence="2 3" key="1">
    <citation type="submission" date="2019-08" db="EMBL/GenBank/DDBJ databases">
        <title>Bacterial whole genome sequence for Glaciihabitans sp. CHu50b-6-2.</title>
        <authorList>
            <person name="Jin L."/>
        </authorList>
    </citation>
    <scope>NUCLEOTIDE SEQUENCE [LARGE SCALE GENOMIC DNA]</scope>
    <source>
        <strain evidence="2 3">CHu50b-6-2</strain>
    </source>
</reference>
<gene>
    <name evidence="2" type="ORF">FVP33_06950</name>
</gene>
<comment type="caution">
    <text evidence="2">The sequence shown here is derived from an EMBL/GenBank/DDBJ whole genome shotgun (WGS) entry which is preliminary data.</text>
</comment>
<protein>
    <recommendedName>
        <fullName evidence="4">Glycosyltransferase family 4 protein</fullName>
    </recommendedName>
</protein>
<dbReference type="EMBL" id="VRMG01000005">
    <property type="protein sequence ID" value="TXN31298.1"/>
    <property type="molecule type" value="Genomic_DNA"/>
</dbReference>
<dbReference type="Pfam" id="PF20471">
    <property type="entry name" value="DUF6716"/>
    <property type="match status" value="1"/>
</dbReference>
<keyword evidence="3" id="KW-1185">Reference proteome</keyword>
<keyword evidence="1" id="KW-1133">Transmembrane helix</keyword>
<organism evidence="2 3">
    <name type="scientific">Lacisediminihabitans profunda</name>
    <dbReference type="NCBI Taxonomy" id="2594790"/>
    <lineage>
        <taxon>Bacteria</taxon>
        <taxon>Bacillati</taxon>
        <taxon>Actinomycetota</taxon>
        <taxon>Actinomycetes</taxon>
        <taxon>Micrococcales</taxon>
        <taxon>Microbacteriaceae</taxon>
        <taxon>Lacisediminihabitans</taxon>
    </lineage>
</organism>
<dbReference type="AlphaFoldDB" id="A0A5C8UUN3"/>
<evidence type="ECO:0008006" key="4">
    <source>
        <dbReference type="Google" id="ProtNLM"/>
    </source>
</evidence>
<dbReference type="RefSeq" id="WP_147782884.1">
    <property type="nucleotide sequence ID" value="NZ_VRMG01000005.1"/>
</dbReference>